<dbReference type="InterPro" id="IPR049560">
    <property type="entry name" value="MeTrfase_RsmB-F_NOP2_cat"/>
</dbReference>
<keyword evidence="3 5" id="KW-0949">S-adenosyl-L-methionine</keyword>
<keyword evidence="4 5" id="KW-0694">RNA-binding</keyword>
<dbReference type="PANTHER" id="PTHR22807:SF53">
    <property type="entry name" value="RIBOSOMAL RNA SMALL SUBUNIT METHYLTRANSFERASE B-RELATED"/>
    <property type="match status" value="1"/>
</dbReference>
<dbReference type="SUPFAM" id="SSF53335">
    <property type="entry name" value="S-adenosyl-L-methionine-dependent methyltransferases"/>
    <property type="match status" value="1"/>
</dbReference>
<keyword evidence="1 5" id="KW-0489">Methyltransferase</keyword>
<evidence type="ECO:0000256" key="3">
    <source>
        <dbReference type="ARBA" id="ARBA00022691"/>
    </source>
</evidence>
<dbReference type="KEGG" id="agv:OJF2_56280"/>
<dbReference type="PROSITE" id="PS51686">
    <property type="entry name" value="SAM_MT_RSMB_NOP"/>
    <property type="match status" value="1"/>
</dbReference>
<evidence type="ECO:0000313" key="9">
    <source>
        <dbReference type="Proteomes" id="UP000324233"/>
    </source>
</evidence>
<feature type="region of interest" description="Disordered" evidence="6">
    <location>
        <begin position="1"/>
        <end position="54"/>
    </location>
</feature>
<dbReference type="InterPro" id="IPR023267">
    <property type="entry name" value="RCMT"/>
</dbReference>
<keyword evidence="9" id="KW-1185">Reference proteome</keyword>
<reference evidence="8 9" key="1">
    <citation type="submission" date="2019-08" db="EMBL/GenBank/DDBJ databases">
        <title>Deep-cultivation of Planctomycetes and their phenomic and genomic characterization uncovers novel biology.</title>
        <authorList>
            <person name="Wiegand S."/>
            <person name="Jogler M."/>
            <person name="Boedeker C."/>
            <person name="Pinto D."/>
            <person name="Vollmers J."/>
            <person name="Rivas-Marin E."/>
            <person name="Kohn T."/>
            <person name="Peeters S.H."/>
            <person name="Heuer A."/>
            <person name="Rast P."/>
            <person name="Oberbeckmann S."/>
            <person name="Bunk B."/>
            <person name="Jeske O."/>
            <person name="Meyerdierks A."/>
            <person name="Storesund J.E."/>
            <person name="Kallscheuer N."/>
            <person name="Luecker S."/>
            <person name="Lage O.M."/>
            <person name="Pohl T."/>
            <person name="Merkel B.J."/>
            <person name="Hornburger P."/>
            <person name="Mueller R.-W."/>
            <person name="Bruemmer F."/>
            <person name="Labrenz M."/>
            <person name="Spormann A.M."/>
            <person name="Op den Camp H."/>
            <person name="Overmann J."/>
            <person name="Amann R."/>
            <person name="Jetten M.S.M."/>
            <person name="Mascher T."/>
            <person name="Medema M.H."/>
            <person name="Devos D.P."/>
            <person name="Kaster A.-K."/>
            <person name="Ovreas L."/>
            <person name="Rohde M."/>
            <person name="Galperin M.Y."/>
            <person name="Jogler C."/>
        </authorList>
    </citation>
    <scope>NUCLEOTIDE SEQUENCE [LARGE SCALE GENOMIC DNA]</scope>
    <source>
        <strain evidence="8 9">OJF2</strain>
    </source>
</reference>
<dbReference type="AlphaFoldDB" id="A0A5B9W942"/>
<evidence type="ECO:0000256" key="1">
    <source>
        <dbReference type="ARBA" id="ARBA00022603"/>
    </source>
</evidence>
<evidence type="ECO:0000313" key="8">
    <source>
        <dbReference type="EMBL" id="QEH37043.1"/>
    </source>
</evidence>
<name>A0A5B9W942_9BACT</name>
<proteinExistence type="inferred from homology"/>
<dbReference type="GO" id="GO:0008173">
    <property type="term" value="F:RNA methyltransferase activity"/>
    <property type="evidence" value="ECO:0007669"/>
    <property type="project" value="InterPro"/>
</dbReference>
<dbReference type="GO" id="GO:0003723">
    <property type="term" value="F:RNA binding"/>
    <property type="evidence" value="ECO:0007669"/>
    <property type="project" value="UniProtKB-UniRule"/>
</dbReference>
<dbReference type="InterPro" id="IPR029063">
    <property type="entry name" value="SAM-dependent_MTases_sf"/>
</dbReference>
<comment type="caution">
    <text evidence="5">Lacks conserved residue(s) required for the propagation of feature annotation.</text>
</comment>
<sequence precursor="true">MPPSQRPKGFRVERPTLPAKAGPVKEAKRPGPGRQPPGAGPAGRPHEEPGKIGVPRVKSYPAVASLTASVAPQILRGVLDTGKRLEPALKEALEGRKETSWSHRRVVTRAIAALLRWWGWIEPLRLVQVEEQLALAWSLDSSEIDPTARIWAEKAGKSRDRMMAAGDAPNWTARAEALKRWVEGKPVTADPWLLFPAWLRDQLAVPPGDAPAKGRRLAFLFSLQSHWPLWVGVRGGVEKTIWNELRDAGHKPWIHRRLTSAAKLDPDTDLRGLRAFQESELAVEDLGSQLVGTIGDPDPGERWWVVHGGNGLIALNLGCRMHGKGTVVATYEKEAGRNAAAARLRRFPWRNIAAKAWDGRRLPAKAGSFDGVVVEPPSSDIGVWRRHPEVRWTVRKDDIPRLAEAQRKLLEVAAAGVKAGGSLIYTVPTVTLAETTELVAAFLQAHPEFRLEPFRHPLEESTTNGTLQVWPHLHDCEARFIARFVRANRPAKGVTKDVDEQAGMETSP</sequence>
<dbReference type="PRINTS" id="PR02008">
    <property type="entry name" value="RCMTFAMILY"/>
</dbReference>
<protein>
    <submittedName>
        <fullName evidence="8">Ribosomal RNA small subunit methyltransferase B</fullName>
        <ecNumber evidence="8">2.1.1.176</ecNumber>
    </submittedName>
</protein>
<comment type="similarity">
    <text evidence="5">Belongs to the class I-like SAM-binding methyltransferase superfamily. RsmB/NOP family.</text>
</comment>
<dbReference type="EC" id="2.1.1.176" evidence="8"/>
<dbReference type="PANTHER" id="PTHR22807">
    <property type="entry name" value="NOP2 YEAST -RELATED NOL1/NOP2/FMU SUN DOMAIN-CONTAINING"/>
    <property type="match status" value="1"/>
</dbReference>
<evidence type="ECO:0000256" key="2">
    <source>
        <dbReference type="ARBA" id="ARBA00022679"/>
    </source>
</evidence>
<feature type="binding site" evidence="5">
    <location>
        <position position="358"/>
    </location>
    <ligand>
        <name>S-adenosyl-L-methionine</name>
        <dbReference type="ChEBI" id="CHEBI:59789"/>
    </ligand>
</feature>
<dbReference type="EMBL" id="CP042997">
    <property type="protein sequence ID" value="QEH37043.1"/>
    <property type="molecule type" value="Genomic_DNA"/>
</dbReference>
<dbReference type="Gene3D" id="3.40.50.150">
    <property type="entry name" value="Vaccinia Virus protein VP39"/>
    <property type="match status" value="1"/>
</dbReference>
<dbReference type="InterPro" id="IPR001678">
    <property type="entry name" value="MeTrfase_RsmB-F_NOP2_dom"/>
</dbReference>
<feature type="domain" description="SAM-dependent MTase RsmB/NOP-type" evidence="7">
    <location>
        <begin position="203"/>
        <end position="487"/>
    </location>
</feature>
<evidence type="ECO:0000256" key="6">
    <source>
        <dbReference type="SAM" id="MobiDB-lite"/>
    </source>
</evidence>
<evidence type="ECO:0000259" key="7">
    <source>
        <dbReference type="PROSITE" id="PS51686"/>
    </source>
</evidence>
<dbReference type="Proteomes" id="UP000324233">
    <property type="component" value="Chromosome"/>
</dbReference>
<dbReference type="GO" id="GO:0001510">
    <property type="term" value="P:RNA methylation"/>
    <property type="evidence" value="ECO:0007669"/>
    <property type="project" value="InterPro"/>
</dbReference>
<dbReference type="Pfam" id="PF01189">
    <property type="entry name" value="Methyltr_RsmB-F"/>
    <property type="match status" value="1"/>
</dbReference>
<gene>
    <name evidence="8" type="primary">rsmB</name>
    <name evidence="8" type="ORF">OJF2_56280</name>
</gene>
<accession>A0A5B9W942</accession>
<organism evidence="8 9">
    <name type="scientific">Aquisphaera giovannonii</name>
    <dbReference type="NCBI Taxonomy" id="406548"/>
    <lineage>
        <taxon>Bacteria</taxon>
        <taxon>Pseudomonadati</taxon>
        <taxon>Planctomycetota</taxon>
        <taxon>Planctomycetia</taxon>
        <taxon>Isosphaerales</taxon>
        <taxon>Isosphaeraceae</taxon>
        <taxon>Aquisphaera</taxon>
    </lineage>
</organism>
<keyword evidence="2 5" id="KW-0808">Transferase</keyword>
<evidence type="ECO:0000256" key="4">
    <source>
        <dbReference type="ARBA" id="ARBA00022884"/>
    </source>
</evidence>
<evidence type="ECO:0000256" key="5">
    <source>
        <dbReference type="PROSITE-ProRule" id="PRU01023"/>
    </source>
</evidence>